<feature type="region of interest" description="Disordered" evidence="2">
    <location>
        <begin position="781"/>
        <end position="808"/>
    </location>
</feature>
<comment type="caution">
    <text evidence="4">The sequence shown here is derived from an EMBL/GenBank/DDBJ whole genome shotgun (WGS) entry which is preliminary data.</text>
</comment>
<sequence>MAGNPSSSGSGSVRITTSGFVPTISPGSVPAISPGSTSVAASGSVPVTTFGFGQISALGFVPVSASGGSSVNDVGVLPTSSEPEFFDIFCLPLNADGKFVVKGALRHVERDPMVPSLPTEVPSVSSSKGGRVVLPLGSTKVFCDLDKVSWVTTSCDVDESREIYKKNLIDPQVFLPQHPAGRAAFQCLPLDMCVYKDQFACGLRFPLHPFFLEICDEFSISLPQLAHRAIAYIVAFIVRCFLLRITPTRELFCFFFHLKTAEPTGSWYYFSRRVLEFQGVDDKKRRRDADFPSLWRVPRTTIAEVLLSVDDYRAVHKFVTEPSVSIAELIVRENLIEAGVWVPGSCDSYSDFPVPFVPSGFEASPRPERSLKRKIGEGSPAAIHSPFLGSAGGINTLAVLSRSAKIERLEKVDRAVKAEKLLAEKVKKAVGKSKGIVPQGAPLAVRRSKRLKSASFKVASAGGSDKGVAEACVIEVDKEVPASFVFPDDELQQFSSEGRLLISSFMDFIAGKSFSKPLTRLPLKDVVHPGYDIDLEGPSVIRHSSIARESSKSMLLAGDKKLLSNFPLEVLHDMAVHHSASVCAVLQHMKEILLDKEDSSYCAAADLSEMRERSKDLLNLCRQLHSEKTVLGANSIEVERLKKELTMLQECYDLLKREKELFSSSAAASLESFVLSLQWQLGDLSSVNSTLERSISDLKAQVSSLQASSSSIVQSFKESPEGRAFALSGSLGYFNLAVKLIKMLLPRRGLIVSDRLAEFEDIDVAALIHADPDLKRTYDQGPSAVFLDDSPRQASEGTDSSWDVGDSATAVCSRGSSVDVEVSRGVPPSLPV</sequence>
<dbReference type="Proteomes" id="UP001054252">
    <property type="component" value="Unassembled WGS sequence"/>
</dbReference>
<evidence type="ECO:0000313" key="4">
    <source>
        <dbReference type="EMBL" id="GKV29237.1"/>
    </source>
</evidence>
<evidence type="ECO:0000259" key="3">
    <source>
        <dbReference type="Pfam" id="PF04195"/>
    </source>
</evidence>
<dbReference type="InterPro" id="IPR007321">
    <property type="entry name" value="Transposase_28"/>
</dbReference>
<protein>
    <recommendedName>
        <fullName evidence="3">Transposase (putative) gypsy type domain-containing protein</fullName>
    </recommendedName>
</protein>
<accession>A0AAV5KX93</accession>
<keyword evidence="5" id="KW-1185">Reference proteome</keyword>
<feature type="domain" description="Transposase (putative) gypsy type" evidence="3">
    <location>
        <begin position="194"/>
        <end position="259"/>
    </location>
</feature>
<dbReference type="Pfam" id="PF04195">
    <property type="entry name" value="Transposase_28"/>
    <property type="match status" value="1"/>
</dbReference>
<feature type="coiled-coil region" evidence="1">
    <location>
        <begin position="607"/>
        <end position="658"/>
    </location>
</feature>
<evidence type="ECO:0000313" key="5">
    <source>
        <dbReference type="Proteomes" id="UP001054252"/>
    </source>
</evidence>
<name>A0AAV5KX93_9ROSI</name>
<reference evidence="4 5" key="1">
    <citation type="journal article" date="2021" name="Commun. Biol.">
        <title>The genome of Shorea leprosula (Dipterocarpaceae) highlights the ecological relevance of drought in aseasonal tropical rainforests.</title>
        <authorList>
            <person name="Ng K.K.S."/>
            <person name="Kobayashi M.J."/>
            <person name="Fawcett J.A."/>
            <person name="Hatakeyama M."/>
            <person name="Paape T."/>
            <person name="Ng C.H."/>
            <person name="Ang C.C."/>
            <person name="Tnah L.H."/>
            <person name="Lee C.T."/>
            <person name="Nishiyama T."/>
            <person name="Sese J."/>
            <person name="O'Brien M.J."/>
            <person name="Copetti D."/>
            <person name="Mohd Noor M.I."/>
            <person name="Ong R.C."/>
            <person name="Putra M."/>
            <person name="Sireger I.Z."/>
            <person name="Indrioko S."/>
            <person name="Kosugi Y."/>
            <person name="Izuno A."/>
            <person name="Isagi Y."/>
            <person name="Lee S.L."/>
            <person name="Shimizu K.K."/>
        </authorList>
    </citation>
    <scope>NUCLEOTIDE SEQUENCE [LARGE SCALE GENOMIC DNA]</scope>
    <source>
        <strain evidence="4">214</strain>
    </source>
</reference>
<dbReference type="AlphaFoldDB" id="A0AAV5KX93"/>
<evidence type="ECO:0000256" key="2">
    <source>
        <dbReference type="SAM" id="MobiDB-lite"/>
    </source>
</evidence>
<keyword evidence="1" id="KW-0175">Coiled coil</keyword>
<proteinExistence type="predicted"/>
<gene>
    <name evidence="4" type="ORF">SLEP1_g38178</name>
</gene>
<dbReference type="EMBL" id="BPVZ01000082">
    <property type="protein sequence ID" value="GKV29237.1"/>
    <property type="molecule type" value="Genomic_DNA"/>
</dbReference>
<evidence type="ECO:0000256" key="1">
    <source>
        <dbReference type="SAM" id="Coils"/>
    </source>
</evidence>
<organism evidence="4 5">
    <name type="scientific">Rubroshorea leprosula</name>
    <dbReference type="NCBI Taxonomy" id="152421"/>
    <lineage>
        <taxon>Eukaryota</taxon>
        <taxon>Viridiplantae</taxon>
        <taxon>Streptophyta</taxon>
        <taxon>Embryophyta</taxon>
        <taxon>Tracheophyta</taxon>
        <taxon>Spermatophyta</taxon>
        <taxon>Magnoliopsida</taxon>
        <taxon>eudicotyledons</taxon>
        <taxon>Gunneridae</taxon>
        <taxon>Pentapetalae</taxon>
        <taxon>rosids</taxon>
        <taxon>malvids</taxon>
        <taxon>Malvales</taxon>
        <taxon>Dipterocarpaceae</taxon>
        <taxon>Rubroshorea</taxon>
    </lineage>
</organism>
<feature type="compositionally biased region" description="Polar residues" evidence="2">
    <location>
        <begin position="792"/>
        <end position="801"/>
    </location>
</feature>